<evidence type="ECO:0000256" key="4">
    <source>
        <dbReference type="ARBA" id="ARBA00023014"/>
    </source>
</evidence>
<evidence type="ECO:0000313" key="6">
    <source>
        <dbReference type="EMBL" id="SHE48150.1"/>
    </source>
</evidence>
<accession>A0A1M4TUJ1</accession>
<dbReference type="PANTHER" id="PTHR43687:SF1">
    <property type="entry name" value="FERREDOXIN III"/>
    <property type="match status" value="1"/>
</dbReference>
<evidence type="ECO:0000256" key="2">
    <source>
        <dbReference type="ARBA" id="ARBA00022723"/>
    </source>
</evidence>
<dbReference type="GO" id="GO:0051539">
    <property type="term" value="F:4 iron, 4 sulfur cluster binding"/>
    <property type="evidence" value="ECO:0007669"/>
    <property type="project" value="UniProtKB-KW"/>
</dbReference>
<feature type="domain" description="4Fe-4S ferredoxin-type" evidence="5">
    <location>
        <begin position="31"/>
        <end position="61"/>
    </location>
</feature>
<dbReference type="PROSITE" id="PS51379">
    <property type="entry name" value="4FE4S_FER_2"/>
    <property type="match status" value="2"/>
</dbReference>
<dbReference type="PANTHER" id="PTHR43687">
    <property type="entry name" value="ADENYLYLSULFATE REDUCTASE, BETA SUBUNIT"/>
    <property type="match status" value="1"/>
</dbReference>
<evidence type="ECO:0000256" key="1">
    <source>
        <dbReference type="ARBA" id="ARBA00022485"/>
    </source>
</evidence>
<dbReference type="InterPro" id="IPR017896">
    <property type="entry name" value="4Fe4S_Fe-S-bd"/>
</dbReference>
<dbReference type="InterPro" id="IPR050572">
    <property type="entry name" value="Fe-S_Ferredoxin"/>
</dbReference>
<dbReference type="InterPro" id="IPR017900">
    <property type="entry name" value="4Fe4S_Fe_S_CS"/>
</dbReference>
<dbReference type="Pfam" id="PF13237">
    <property type="entry name" value="Fer4_10"/>
    <property type="match status" value="1"/>
</dbReference>
<dbReference type="Proteomes" id="UP000184327">
    <property type="component" value="Unassembled WGS sequence"/>
</dbReference>
<dbReference type="GO" id="GO:0046872">
    <property type="term" value="F:metal ion binding"/>
    <property type="evidence" value="ECO:0007669"/>
    <property type="project" value="UniProtKB-KW"/>
</dbReference>
<keyword evidence="2" id="KW-0479">Metal-binding</keyword>
<reference evidence="6 7" key="1">
    <citation type="submission" date="2016-11" db="EMBL/GenBank/DDBJ databases">
        <authorList>
            <person name="Jaros S."/>
            <person name="Januszkiewicz K."/>
            <person name="Wedrychowicz H."/>
        </authorList>
    </citation>
    <scope>NUCLEOTIDE SEQUENCE [LARGE SCALE GENOMIC DNA]</scope>
    <source>
        <strain evidence="6 7">DSM 16112</strain>
    </source>
</reference>
<dbReference type="SUPFAM" id="SSF54862">
    <property type="entry name" value="4Fe-4S ferredoxins"/>
    <property type="match status" value="1"/>
</dbReference>
<sequence>MIEVIDPSRCTGCNICVTVCPTRVFERVADALPIIARQDDCQTCFMCELYCPVDALYVAPLAEAVQYADADGAQAPAAALLGSYRAALGWQKGQQSTASTDASFELLGRAR</sequence>
<keyword evidence="7" id="KW-1185">Reference proteome</keyword>
<proteinExistence type="predicted"/>
<evidence type="ECO:0000256" key="3">
    <source>
        <dbReference type="ARBA" id="ARBA00023004"/>
    </source>
</evidence>
<dbReference type="EMBL" id="FQUZ01000003">
    <property type="protein sequence ID" value="SHE48150.1"/>
    <property type="molecule type" value="Genomic_DNA"/>
</dbReference>
<dbReference type="AlphaFoldDB" id="A0A1M4TUJ1"/>
<dbReference type="Gene3D" id="3.30.70.20">
    <property type="match status" value="1"/>
</dbReference>
<keyword evidence="4" id="KW-0411">Iron-sulfur</keyword>
<protein>
    <submittedName>
        <fullName evidence="6">NAD-dependent dihydropyrimidine dehydrogenase, PreA subunit</fullName>
    </submittedName>
</protein>
<keyword evidence="1" id="KW-0004">4Fe-4S</keyword>
<dbReference type="RefSeq" id="WP_073353998.1">
    <property type="nucleotide sequence ID" value="NZ_FQUZ01000003.1"/>
</dbReference>
<evidence type="ECO:0000259" key="5">
    <source>
        <dbReference type="PROSITE" id="PS51379"/>
    </source>
</evidence>
<keyword evidence="3" id="KW-0408">Iron</keyword>
<dbReference type="OrthoDB" id="9781785at2"/>
<dbReference type="STRING" id="1122156.SAMN02745117_00354"/>
<dbReference type="PROSITE" id="PS00198">
    <property type="entry name" value="4FE4S_FER_1"/>
    <property type="match status" value="2"/>
</dbReference>
<evidence type="ECO:0000313" key="7">
    <source>
        <dbReference type="Proteomes" id="UP000184327"/>
    </source>
</evidence>
<gene>
    <name evidence="6" type="ORF">SAMN02745117_00354</name>
</gene>
<feature type="domain" description="4Fe-4S ferredoxin-type" evidence="5">
    <location>
        <begin position="1"/>
        <end position="30"/>
    </location>
</feature>
<name>A0A1M4TUJ1_9BURK</name>
<organism evidence="6 7">
    <name type="scientific">Lampropedia hyalina DSM 16112</name>
    <dbReference type="NCBI Taxonomy" id="1122156"/>
    <lineage>
        <taxon>Bacteria</taxon>
        <taxon>Pseudomonadati</taxon>
        <taxon>Pseudomonadota</taxon>
        <taxon>Betaproteobacteria</taxon>
        <taxon>Burkholderiales</taxon>
        <taxon>Comamonadaceae</taxon>
        <taxon>Lampropedia</taxon>
    </lineage>
</organism>